<evidence type="ECO:0000259" key="3">
    <source>
        <dbReference type="Pfam" id="PF00326"/>
    </source>
</evidence>
<dbReference type="GO" id="GO:0004252">
    <property type="term" value="F:serine-type endopeptidase activity"/>
    <property type="evidence" value="ECO:0007669"/>
    <property type="project" value="TreeGrafter"/>
</dbReference>
<keyword evidence="1 4" id="KW-0378">Hydrolase</keyword>
<protein>
    <submittedName>
        <fullName evidence="4">Prolyl tripeptidyl peptidase</fullName>
        <ecNumber evidence="4">3.4.14.12</ecNumber>
    </submittedName>
</protein>
<gene>
    <name evidence="4" type="primary">ptpA_6</name>
    <name evidence="4" type="ORF">DUPY_32030</name>
</gene>
<dbReference type="GO" id="GO:0006508">
    <property type="term" value="P:proteolysis"/>
    <property type="evidence" value="ECO:0007669"/>
    <property type="project" value="InterPro"/>
</dbReference>
<dbReference type="PANTHER" id="PTHR42776:SF27">
    <property type="entry name" value="DIPEPTIDYL PEPTIDASE FAMILY MEMBER 6"/>
    <property type="match status" value="1"/>
</dbReference>
<keyword evidence="2" id="KW-0732">Signal</keyword>
<dbReference type="EC" id="3.4.14.12" evidence="4"/>
<dbReference type="InterPro" id="IPR001375">
    <property type="entry name" value="Peptidase_S9_cat"/>
</dbReference>
<dbReference type="SUPFAM" id="SSF82171">
    <property type="entry name" value="DPP6 N-terminal domain-like"/>
    <property type="match status" value="1"/>
</dbReference>
<keyword evidence="5" id="KW-1185">Reference proteome</keyword>
<dbReference type="PANTHER" id="PTHR42776">
    <property type="entry name" value="SERINE PEPTIDASE S9 FAMILY MEMBER"/>
    <property type="match status" value="1"/>
</dbReference>
<proteinExistence type="predicted"/>
<reference evidence="5" key="1">
    <citation type="journal article" date="2016" name="Front. Microbiol.">
        <title>Molecular Keys to the Janthinobacterium and Duganella spp. Interaction with the Plant Pathogen Fusarium graminearum.</title>
        <authorList>
            <person name="Haack F.S."/>
            <person name="Poehlein A."/>
            <person name="Kroger C."/>
            <person name="Voigt C.A."/>
            <person name="Piepenbring M."/>
            <person name="Bode H.B."/>
            <person name="Daniel R."/>
            <person name="Schafer W."/>
            <person name="Streit W.R."/>
        </authorList>
    </citation>
    <scope>NUCLEOTIDE SEQUENCE [LARGE SCALE GENOMIC DNA]</scope>
    <source>
        <strain evidence="5">T54</strain>
    </source>
</reference>
<evidence type="ECO:0000256" key="2">
    <source>
        <dbReference type="SAM" id="SignalP"/>
    </source>
</evidence>
<feature type="domain" description="Peptidase S9 prolyl oligopeptidase catalytic" evidence="3">
    <location>
        <begin position="468"/>
        <end position="680"/>
    </location>
</feature>
<dbReference type="Proteomes" id="UP000175989">
    <property type="component" value="Unassembled WGS sequence"/>
</dbReference>
<dbReference type="RefSeq" id="WP_229255393.1">
    <property type="nucleotide sequence ID" value="NZ_LROM01000092.1"/>
</dbReference>
<dbReference type="SUPFAM" id="SSF53474">
    <property type="entry name" value="alpha/beta-Hydrolases"/>
    <property type="match status" value="1"/>
</dbReference>
<evidence type="ECO:0000313" key="5">
    <source>
        <dbReference type="Proteomes" id="UP000175989"/>
    </source>
</evidence>
<dbReference type="Gene3D" id="3.40.50.1820">
    <property type="entry name" value="alpha/beta hydrolase"/>
    <property type="match status" value="1"/>
</dbReference>
<organism evidence="4 5">
    <name type="scientific">Duganella phyllosphaerae</name>
    <dbReference type="NCBI Taxonomy" id="762836"/>
    <lineage>
        <taxon>Bacteria</taxon>
        <taxon>Pseudomonadati</taxon>
        <taxon>Pseudomonadota</taxon>
        <taxon>Betaproteobacteria</taxon>
        <taxon>Burkholderiales</taxon>
        <taxon>Oxalobacteraceae</taxon>
        <taxon>Telluria group</taxon>
        <taxon>Duganella</taxon>
    </lineage>
</organism>
<dbReference type="Pfam" id="PF00326">
    <property type="entry name" value="Peptidase_S9"/>
    <property type="match status" value="1"/>
</dbReference>
<dbReference type="AlphaFoldDB" id="A0A1E7WI14"/>
<feature type="chain" id="PRO_5009207081" evidence="2">
    <location>
        <begin position="39"/>
        <end position="681"/>
    </location>
</feature>
<accession>A0A1E7WI14</accession>
<evidence type="ECO:0000313" key="4">
    <source>
        <dbReference type="EMBL" id="OEZ98258.1"/>
    </source>
</evidence>
<name>A0A1E7WI14_9BURK</name>
<evidence type="ECO:0000256" key="1">
    <source>
        <dbReference type="ARBA" id="ARBA00022801"/>
    </source>
</evidence>
<feature type="signal peptide" evidence="2">
    <location>
        <begin position="1"/>
        <end position="38"/>
    </location>
</feature>
<dbReference type="InterPro" id="IPR029058">
    <property type="entry name" value="AB_hydrolase_fold"/>
</dbReference>
<sequence length="681" mass="75067">MIIQLSSSCPPPLRRHPLSCVFALVGALLAGATAPALAAPLLPPVSAFFETPYLGEVTLSPKGSMVAMAIRRDDGTLAIEVRETANPAKGSELARVDNVNVGIADIHWINEKRLGYTLKNLGKNSSTFLDEFAIDVDGSDRRHLISGNWNHDQEAPTGTMIGSRMLTAGHMYVGAVHDGSDDILIVKFLWNNTEIMSESSRLYRLNTRTQRLTPAFEGSQPAAIKDWMTDNDGVPRVVTSKVQGRCTTYYRKPDDTTWTNIDSGQCLELGTLFQPRFFDGSDSLYVNAAHNGYAALYRYNLAAMKLDPEPVVETPGFDFRGAPIIDFDSKRMLGLYLTTDANTTVWFNAALKADQAKIDAALPGINRIICAAHCLASPILLVRRETDRRPSEYVLYTRATGKMVGLGSAHPGILPAQMGERSFHRYKARDGREIPVYVTLPAEKADGPRPAVVLVHGGPAVRGGSWEWDDEAAFLASRGYVVIQPEFRGGAGFGSDHLRAGFRQWGAAMQDDLADAAQWAVKQGWADPARIGIMGASYGGYATLMGLIKDPQLFRVGVAWAGVTDLGLMFTSSSSDATRENLGYSMRTMIGDPDTDAELFRKYSPLQRATELKQPLLLAHGADDRRVPLEHATRFYRAVKSNNPKAELIIYDDEQHGWRKQQTLLDFWKRVETFLDTNLKH</sequence>
<dbReference type="EMBL" id="LROM01000092">
    <property type="protein sequence ID" value="OEZ98258.1"/>
    <property type="molecule type" value="Genomic_DNA"/>
</dbReference>
<comment type="caution">
    <text evidence="4">The sequence shown here is derived from an EMBL/GenBank/DDBJ whole genome shotgun (WGS) entry which is preliminary data.</text>
</comment>
<dbReference type="PATRIC" id="fig|762836.4.peg.3296"/>